<evidence type="ECO:0000256" key="9">
    <source>
        <dbReference type="PROSITE-ProRule" id="PRU01198"/>
    </source>
</evidence>
<organism evidence="12 13">
    <name type="scientific">Jiella mangrovi</name>
    <dbReference type="NCBI Taxonomy" id="2821407"/>
    <lineage>
        <taxon>Bacteria</taxon>
        <taxon>Pseudomonadati</taxon>
        <taxon>Pseudomonadota</taxon>
        <taxon>Alphaproteobacteria</taxon>
        <taxon>Hyphomicrobiales</taxon>
        <taxon>Aurantimonadaceae</taxon>
        <taxon>Jiella</taxon>
    </lineage>
</organism>
<evidence type="ECO:0000256" key="7">
    <source>
        <dbReference type="ARBA" id="ARBA00049021"/>
    </source>
</evidence>
<comment type="similarity">
    <text evidence="3 8 9">Belongs to the ketol-acid reductoisomerase family.</text>
</comment>
<comment type="catalytic activity">
    <reaction evidence="8">
        <text>(2R,3R)-2,3-dihydroxy-3-methylpentanoate + NADP(+) = (S)-2-ethyl-2-hydroxy-3-oxobutanoate + NADPH + H(+)</text>
        <dbReference type="Rhea" id="RHEA:13493"/>
        <dbReference type="ChEBI" id="CHEBI:15378"/>
        <dbReference type="ChEBI" id="CHEBI:49256"/>
        <dbReference type="ChEBI" id="CHEBI:49258"/>
        <dbReference type="ChEBI" id="CHEBI:57783"/>
        <dbReference type="ChEBI" id="CHEBI:58349"/>
        <dbReference type="EC" id="1.1.1.86"/>
    </reaction>
</comment>
<comment type="pathway">
    <text evidence="1 8">Amino-acid biosynthesis; L-valine biosynthesis; L-valine from pyruvate: step 2/4.</text>
</comment>
<keyword evidence="4 8" id="KW-0028">Amino-acid biosynthesis</keyword>
<dbReference type="PANTHER" id="PTHR21371:SF1">
    <property type="entry name" value="KETOL-ACID REDUCTOISOMERASE, MITOCHONDRIAL"/>
    <property type="match status" value="1"/>
</dbReference>
<comment type="caution">
    <text evidence="8">Lacks conserved residue(s) required for the propagation of feature annotation.</text>
</comment>
<evidence type="ECO:0000313" key="12">
    <source>
        <dbReference type="EMBL" id="MBP0616817.1"/>
    </source>
</evidence>
<dbReference type="PANTHER" id="PTHR21371">
    <property type="entry name" value="KETOL-ACID REDUCTOISOMERASE, MITOCHONDRIAL"/>
    <property type="match status" value="1"/>
</dbReference>
<evidence type="ECO:0000256" key="3">
    <source>
        <dbReference type="ARBA" id="ARBA00010318"/>
    </source>
</evidence>
<protein>
    <recommendedName>
        <fullName evidence="8">Ketol-acid reductoisomerase (NADP(+))</fullName>
        <shortName evidence="8">KARI</shortName>
        <ecNumber evidence="8">1.1.1.86</ecNumber>
    </recommendedName>
    <alternativeName>
        <fullName evidence="8">Acetohydroxy-acid isomeroreductase</fullName>
        <shortName evidence="8">AHIR</shortName>
    </alternativeName>
    <alternativeName>
        <fullName evidence="8">Alpha-keto-beta-hydroxylacyl reductoisomerase</fullName>
    </alternativeName>
</protein>
<evidence type="ECO:0000256" key="6">
    <source>
        <dbReference type="ARBA" id="ARBA00023304"/>
    </source>
</evidence>
<dbReference type="Gene3D" id="3.40.50.720">
    <property type="entry name" value="NAD(P)-binding Rossmann-like Domain"/>
    <property type="match status" value="1"/>
</dbReference>
<dbReference type="HAMAP" id="MF_00435">
    <property type="entry name" value="IlvC"/>
    <property type="match status" value="1"/>
</dbReference>
<keyword evidence="13" id="KW-1185">Reference proteome</keyword>
<dbReference type="NCBIfam" id="TIGR00465">
    <property type="entry name" value="ilvC"/>
    <property type="match status" value="1"/>
</dbReference>
<dbReference type="Proteomes" id="UP000678276">
    <property type="component" value="Unassembled WGS sequence"/>
</dbReference>
<comment type="pathway">
    <text evidence="2 8">Amino-acid biosynthesis; L-isoleucine biosynthesis; L-isoleucine from 2-oxobutanoate: step 2/4.</text>
</comment>
<feature type="binding site" evidence="8">
    <location>
        <position position="55"/>
    </location>
    <ligand>
        <name>NADP(+)</name>
        <dbReference type="ChEBI" id="CHEBI:58349"/>
    </ligand>
</feature>
<dbReference type="InterPro" id="IPR013116">
    <property type="entry name" value="KARI_N"/>
</dbReference>
<comment type="function">
    <text evidence="8">Involved in the biosynthesis of branched-chain amino acids (BCAA). Catalyzes an alkyl-migration followed by a ketol-acid reduction of (S)-2-acetolactate (S2AL) to yield (R)-2,3-dihydroxy-isovalerate. In the isomerase reaction, S2AL is rearranged via a Mg-dependent methyl migration to produce 3-hydroxy-3-methyl-2-ketobutyrate (HMKB). In the reductase reaction, this 2-ketoacid undergoes a metal-dependent reduction by NADPH to yield (R)-2,3-dihydroxy-isovalerate.</text>
</comment>
<name>A0ABS4BJ76_9HYPH</name>
<keyword evidence="8 9" id="KW-0460">Magnesium</keyword>
<keyword evidence="8" id="KW-0521">NADP</keyword>
<feature type="binding site" evidence="8 9">
    <location>
        <position position="254"/>
    </location>
    <ligand>
        <name>substrate</name>
    </ligand>
</feature>
<feature type="binding site" evidence="8 9">
    <location>
        <position position="233"/>
    </location>
    <ligand>
        <name>Mg(2+)</name>
        <dbReference type="ChEBI" id="CHEBI:18420"/>
        <label>2</label>
    </ligand>
</feature>
<dbReference type="Pfam" id="PF07991">
    <property type="entry name" value="KARI_N"/>
    <property type="match status" value="1"/>
</dbReference>
<evidence type="ECO:0000259" key="10">
    <source>
        <dbReference type="PROSITE" id="PS51850"/>
    </source>
</evidence>
<dbReference type="Gene3D" id="6.10.240.10">
    <property type="match status" value="1"/>
</dbReference>
<dbReference type="GO" id="GO:0004455">
    <property type="term" value="F:ketol-acid reductoisomerase activity"/>
    <property type="evidence" value="ECO:0007669"/>
    <property type="project" value="UniProtKB-EC"/>
</dbReference>
<sequence>MTMRVYYDRDADLGLIKGKKVAIIGYGSQGRAHALNLKDSGVPEIAIALREGSATAKKAEADGFKVMSVAEAAAWADLMMMATPDELQAGIYNKDIAPNIRDGAAIAFAHGLNVHFGLIEPKKTVDVLMVAPKGPGHTVRSEYQRGGGVPCLVAVHQDASGNALDLGLSYASGVGGGRSGIIETTFQEECETDLFGEQVVLCGGLVELIRAGFETLVEGGYAPEMAYFECLHEVKLIVDLIYEGGIANMNYSISNTAEWGEYATGPRIITEETKAEMKRVLTDIQTGKFTSEWMQEWHSGAARFKGIRRRNDKHQIEEVGEKLRGMMPWIKANALVDKERN</sequence>
<feature type="binding site" evidence="8 9">
    <location>
        <position position="229"/>
    </location>
    <ligand>
        <name>Mg(2+)</name>
        <dbReference type="ChEBI" id="CHEBI:18420"/>
        <label>2</label>
    </ligand>
</feature>
<feature type="binding site" evidence="8">
    <location>
        <begin position="26"/>
        <end position="29"/>
    </location>
    <ligand>
        <name>NADP(+)</name>
        <dbReference type="ChEBI" id="CHEBI:58349"/>
    </ligand>
</feature>
<feature type="domain" description="KARI N-terminal Rossmann" evidence="10">
    <location>
        <begin position="3"/>
        <end position="184"/>
    </location>
</feature>
<accession>A0ABS4BJ76</accession>
<reference evidence="12 13" key="1">
    <citation type="submission" date="2021-04" db="EMBL/GenBank/DDBJ databases">
        <title>Whole genome sequence of Jiella sp. KSK16Y-1.</title>
        <authorList>
            <person name="Tuo L."/>
        </authorList>
    </citation>
    <scope>NUCLEOTIDE SEQUENCE [LARGE SCALE GENOMIC DNA]</scope>
    <source>
        <strain evidence="12 13">KSK16Y-1</strain>
    </source>
</reference>
<dbReference type="EC" id="1.1.1.86" evidence="8"/>
<dbReference type="NCBIfam" id="NF004017">
    <property type="entry name" value="PRK05479.1"/>
    <property type="match status" value="1"/>
</dbReference>
<evidence type="ECO:0000256" key="5">
    <source>
        <dbReference type="ARBA" id="ARBA00023002"/>
    </source>
</evidence>
<evidence type="ECO:0000256" key="1">
    <source>
        <dbReference type="ARBA" id="ARBA00004864"/>
    </source>
</evidence>
<feature type="binding site" evidence="8 9">
    <location>
        <position position="193"/>
    </location>
    <ligand>
        <name>Mg(2+)</name>
        <dbReference type="ChEBI" id="CHEBI:18420"/>
        <label>2</label>
    </ligand>
</feature>
<feature type="binding site" evidence="8">
    <location>
        <position position="53"/>
    </location>
    <ligand>
        <name>NADP(+)</name>
        <dbReference type="ChEBI" id="CHEBI:58349"/>
    </ligand>
</feature>
<comment type="catalytic activity">
    <reaction evidence="7 8">
        <text>(2R)-2,3-dihydroxy-3-methylbutanoate + NADP(+) = (2S)-2-acetolactate + NADPH + H(+)</text>
        <dbReference type="Rhea" id="RHEA:22068"/>
        <dbReference type="ChEBI" id="CHEBI:15378"/>
        <dbReference type="ChEBI" id="CHEBI:49072"/>
        <dbReference type="ChEBI" id="CHEBI:57783"/>
        <dbReference type="ChEBI" id="CHEBI:58349"/>
        <dbReference type="ChEBI" id="CHEBI:58476"/>
        <dbReference type="EC" id="1.1.1.86"/>
    </reaction>
</comment>
<evidence type="ECO:0000256" key="2">
    <source>
        <dbReference type="ARBA" id="ARBA00004885"/>
    </source>
</evidence>
<dbReference type="PROSITE" id="PS51851">
    <property type="entry name" value="KARI_C"/>
    <property type="match status" value="1"/>
</dbReference>
<dbReference type="InterPro" id="IPR000506">
    <property type="entry name" value="KARI_C"/>
</dbReference>
<dbReference type="SUPFAM" id="SSF48179">
    <property type="entry name" value="6-phosphogluconate dehydrogenase C-terminal domain-like"/>
    <property type="match status" value="1"/>
</dbReference>
<dbReference type="InterPro" id="IPR008927">
    <property type="entry name" value="6-PGluconate_DH-like_C_sf"/>
</dbReference>
<keyword evidence="5 8" id="KW-0560">Oxidoreductase</keyword>
<evidence type="ECO:0000256" key="4">
    <source>
        <dbReference type="ARBA" id="ARBA00022605"/>
    </source>
</evidence>
<dbReference type="Pfam" id="PF01450">
    <property type="entry name" value="KARI_C"/>
    <property type="match status" value="1"/>
</dbReference>
<comment type="caution">
    <text evidence="12">The sequence shown here is derived from an EMBL/GenBank/DDBJ whole genome shotgun (WGS) entry which is preliminary data.</text>
</comment>
<evidence type="ECO:0000313" key="13">
    <source>
        <dbReference type="Proteomes" id="UP000678276"/>
    </source>
</evidence>
<keyword evidence="8 9" id="KW-0479">Metal-binding</keyword>
<feature type="active site" evidence="8">
    <location>
        <position position="110"/>
    </location>
</feature>
<dbReference type="NCBIfam" id="NF009940">
    <property type="entry name" value="PRK13403.1"/>
    <property type="match status" value="1"/>
</dbReference>
<feature type="binding site" evidence="8 9">
    <location>
        <position position="193"/>
    </location>
    <ligand>
        <name>Mg(2+)</name>
        <dbReference type="ChEBI" id="CHEBI:18420"/>
        <label>1</label>
    </ligand>
</feature>
<evidence type="ECO:0000256" key="8">
    <source>
        <dbReference type="HAMAP-Rule" id="MF_00435"/>
    </source>
</evidence>
<keyword evidence="6 8" id="KW-0100">Branched-chain amino acid biosynthesis</keyword>
<evidence type="ECO:0000259" key="11">
    <source>
        <dbReference type="PROSITE" id="PS51851"/>
    </source>
</evidence>
<feature type="binding site" evidence="8 9">
    <location>
        <position position="197"/>
    </location>
    <ligand>
        <name>Mg(2+)</name>
        <dbReference type="ChEBI" id="CHEBI:18420"/>
        <label>1</label>
    </ligand>
</feature>
<feature type="domain" description="KARI C-terminal knotted" evidence="11">
    <location>
        <begin position="185"/>
        <end position="330"/>
    </location>
</feature>
<comment type="cofactor">
    <cofactor evidence="8">
        <name>Mg(2+)</name>
        <dbReference type="ChEBI" id="CHEBI:18420"/>
    </cofactor>
    <text evidence="8">Binds 2 magnesium ions per subunit.</text>
</comment>
<proteinExistence type="inferred from homology"/>
<feature type="binding site" evidence="8">
    <location>
        <position position="50"/>
    </location>
    <ligand>
        <name>NADP(+)</name>
        <dbReference type="ChEBI" id="CHEBI:58349"/>
    </ligand>
</feature>
<dbReference type="InterPro" id="IPR036291">
    <property type="entry name" value="NAD(P)-bd_dom_sf"/>
</dbReference>
<gene>
    <name evidence="8 12" type="primary">ilvC</name>
    <name evidence="12" type="ORF">J6595_14620</name>
</gene>
<dbReference type="PROSITE" id="PS51850">
    <property type="entry name" value="KARI_N"/>
    <property type="match status" value="1"/>
</dbReference>
<dbReference type="EMBL" id="JAGJCF010000010">
    <property type="protein sequence ID" value="MBP0616817.1"/>
    <property type="molecule type" value="Genomic_DNA"/>
</dbReference>
<dbReference type="SUPFAM" id="SSF51735">
    <property type="entry name" value="NAD(P)-binding Rossmann-fold domains"/>
    <property type="match status" value="1"/>
</dbReference>
<feature type="binding site" evidence="8">
    <location>
        <position position="136"/>
    </location>
    <ligand>
        <name>NADP(+)</name>
        <dbReference type="ChEBI" id="CHEBI:58349"/>
    </ligand>
</feature>
<dbReference type="InterPro" id="IPR013023">
    <property type="entry name" value="KARI"/>
</dbReference>